<name>A0A8J4VN90_9ROSI</name>
<evidence type="ECO:0000313" key="1">
    <source>
        <dbReference type="EMBL" id="KAF3955889.1"/>
    </source>
</evidence>
<reference evidence="1" key="1">
    <citation type="submission" date="2020-03" db="EMBL/GenBank/DDBJ databases">
        <title>Castanea mollissima Vanexum genome sequencing.</title>
        <authorList>
            <person name="Staton M."/>
        </authorList>
    </citation>
    <scope>NUCLEOTIDE SEQUENCE</scope>
    <source>
        <tissue evidence="1">Leaf</tissue>
    </source>
</reference>
<comment type="caution">
    <text evidence="1">The sequence shown here is derived from an EMBL/GenBank/DDBJ whole genome shotgun (WGS) entry which is preliminary data.</text>
</comment>
<protein>
    <submittedName>
        <fullName evidence="1">Uncharacterized protein</fullName>
    </submittedName>
</protein>
<gene>
    <name evidence="1" type="ORF">CMV_018944</name>
</gene>
<keyword evidence="2" id="KW-1185">Reference proteome</keyword>
<organism evidence="1 2">
    <name type="scientific">Castanea mollissima</name>
    <name type="common">Chinese chestnut</name>
    <dbReference type="NCBI Taxonomy" id="60419"/>
    <lineage>
        <taxon>Eukaryota</taxon>
        <taxon>Viridiplantae</taxon>
        <taxon>Streptophyta</taxon>
        <taxon>Embryophyta</taxon>
        <taxon>Tracheophyta</taxon>
        <taxon>Spermatophyta</taxon>
        <taxon>Magnoliopsida</taxon>
        <taxon>eudicotyledons</taxon>
        <taxon>Gunneridae</taxon>
        <taxon>Pentapetalae</taxon>
        <taxon>rosids</taxon>
        <taxon>fabids</taxon>
        <taxon>Fagales</taxon>
        <taxon>Fagaceae</taxon>
        <taxon>Castanea</taxon>
    </lineage>
</organism>
<sequence length="154" mass="17633">MWPKYNFPLPIEFYPQNLVVLNMPNSKIGPEKLFKPSVRHVEVKKCPSLDPQSSNRLLNQFGEILGILPNRVHEGAGSNMLIQCSDSKPNYLVLPGTEIPGCLKFNHQSFGNSVSFWLETSVVEMNIHKWEDQHKLPRSTSSLKKETETCWIVR</sequence>
<accession>A0A8J4VN90</accession>
<dbReference type="Proteomes" id="UP000737018">
    <property type="component" value="Unassembled WGS sequence"/>
</dbReference>
<dbReference type="AlphaFoldDB" id="A0A8J4VN90"/>
<evidence type="ECO:0000313" key="2">
    <source>
        <dbReference type="Proteomes" id="UP000737018"/>
    </source>
</evidence>
<proteinExistence type="predicted"/>
<dbReference type="EMBL" id="JRKL02003254">
    <property type="protein sequence ID" value="KAF3955889.1"/>
    <property type="molecule type" value="Genomic_DNA"/>
</dbReference>